<protein>
    <submittedName>
        <fullName evidence="6">Flp pilus assembly complex ATPase component TadA</fullName>
    </submittedName>
</protein>
<dbReference type="EMBL" id="JAGVWC010000014">
    <property type="protein sequence ID" value="MBS3062188.1"/>
    <property type="molecule type" value="Genomic_DNA"/>
</dbReference>
<dbReference type="PRINTS" id="PR00379">
    <property type="entry name" value="INTEIN"/>
</dbReference>
<keyword evidence="2" id="KW-0068">Autocatalytic cleavage</keyword>
<dbReference type="AlphaFoldDB" id="A0A8T4L4C7"/>
<dbReference type="Gene3D" id="3.10.28.10">
    <property type="entry name" value="Homing endonucleases"/>
    <property type="match status" value="1"/>
</dbReference>
<dbReference type="Gene3D" id="3.40.50.300">
    <property type="entry name" value="P-loop containing nucleotide triphosphate hydrolases"/>
    <property type="match status" value="2"/>
</dbReference>
<dbReference type="CDD" id="cd00081">
    <property type="entry name" value="Hint"/>
    <property type="match status" value="2"/>
</dbReference>
<dbReference type="InterPro" id="IPR006142">
    <property type="entry name" value="INTEIN"/>
</dbReference>
<dbReference type="Gene3D" id="2.170.16.10">
    <property type="entry name" value="Hedgehog/Intein (Hint) domain"/>
    <property type="match status" value="2"/>
</dbReference>
<dbReference type="PANTHER" id="PTHR30486">
    <property type="entry name" value="TWITCHING MOTILITY PROTEIN PILT"/>
    <property type="match status" value="1"/>
</dbReference>
<evidence type="ECO:0000313" key="7">
    <source>
        <dbReference type="Proteomes" id="UP000675968"/>
    </source>
</evidence>
<dbReference type="InterPro" id="IPR001482">
    <property type="entry name" value="T2SS/T4SS_dom"/>
</dbReference>
<evidence type="ECO:0000256" key="2">
    <source>
        <dbReference type="ARBA" id="ARBA00022813"/>
    </source>
</evidence>
<dbReference type="NCBIfam" id="TIGR01443">
    <property type="entry name" value="intein_Cterm"/>
    <property type="match status" value="1"/>
</dbReference>
<dbReference type="InterPro" id="IPR003587">
    <property type="entry name" value="Hint_dom_N"/>
</dbReference>
<dbReference type="PROSITE" id="PS50817">
    <property type="entry name" value="INTEIN_N_TER"/>
    <property type="match status" value="1"/>
</dbReference>
<evidence type="ECO:0000313" key="6">
    <source>
        <dbReference type="EMBL" id="MBS3062188.1"/>
    </source>
</evidence>
<dbReference type="PANTHER" id="PTHR30486:SF15">
    <property type="entry name" value="TYPE II_IV SECRETION SYSTEM ATPASE"/>
    <property type="match status" value="1"/>
</dbReference>
<evidence type="ECO:0000256" key="3">
    <source>
        <dbReference type="ARBA" id="ARBA00023000"/>
    </source>
</evidence>
<reference evidence="6" key="1">
    <citation type="submission" date="2021-03" db="EMBL/GenBank/DDBJ databases">
        <authorList>
            <person name="Jaffe A."/>
        </authorList>
    </citation>
    <scope>NUCLEOTIDE SEQUENCE</scope>
    <source>
        <strain evidence="6">RIFCSPLOWO2_01_FULL_AR10_48_17</strain>
    </source>
</reference>
<dbReference type="InterPro" id="IPR036844">
    <property type="entry name" value="Hint_dom_sf"/>
</dbReference>
<dbReference type="Pfam" id="PF00437">
    <property type="entry name" value="T2SSE"/>
    <property type="match status" value="1"/>
</dbReference>
<dbReference type="InterPro" id="IPR027434">
    <property type="entry name" value="Homing_endonucl"/>
</dbReference>
<dbReference type="InterPro" id="IPR027417">
    <property type="entry name" value="P-loop_NTPase"/>
</dbReference>
<organism evidence="6 7">
    <name type="scientific">Candidatus Iainarchaeum sp</name>
    <dbReference type="NCBI Taxonomy" id="3101447"/>
    <lineage>
        <taxon>Archaea</taxon>
        <taxon>Candidatus Iainarchaeota</taxon>
        <taxon>Candidatus Iainarchaeia</taxon>
        <taxon>Candidatus Iainarchaeales</taxon>
        <taxon>Candidatus Iainarchaeaceae</taxon>
        <taxon>Candidatus Iainarchaeum</taxon>
    </lineage>
</organism>
<dbReference type="PROSITE" id="PS50943">
    <property type="entry name" value="HTH_CROC1"/>
    <property type="match status" value="1"/>
</dbReference>
<dbReference type="PROSITE" id="PS50818">
    <property type="entry name" value="INTEIN_C_TER"/>
    <property type="match status" value="1"/>
</dbReference>
<dbReference type="SMART" id="SM00306">
    <property type="entry name" value="HintN"/>
    <property type="match status" value="1"/>
</dbReference>
<dbReference type="GO" id="GO:0003677">
    <property type="term" value="F:DNA binding"/>
    <property type="evidence" value="ECO:0007669"/>
    <property type="project" value="InterPro"/>
</dbReference>
<dbReference type="Gene3D" id="3.30.450.380">
    <property type="match status" value="1"/>
</dbReference>
<dbReference type="InterPro" id="IPR001387">
    <property type="entry name" value="Cro/C1-type_HTH"/>
</dbReference>
<dbReference type="CDD" id="cd00093">
    <property type="entry name" value="HTH_XRE"/>
    <property type="match status" value="1"/>
</dbReference>
<dbReference type="InterPro" id="IPR010982">
    <property type="entry name" value="Lambda_DNA-bd_dom_sf"/>
</dbReference>
<dbReference type="Proteomes" id="UP000675968">
    <property type="component" value="Unassembled WGS sequence"/>
</dbReference>
<accession>A0A8T4L4C7</accession>
<dbReference type="GO" id="GO:0004519">
    <property type="term" value="F:endonuclease activity"/>
    <property type="evidence" value="ECO:0007669"/>
    <property type="project" value="InterPro"/>
</dbReference>
<dbReference type="InterPro" id="IPR004860">
    <property type="entry name" value="LAGLIDADG_dom"/>
</dbReference>
<dbReference type="CDD" id="cd01130">
    <property type="entry name" value="VirB11-like_ATPase"/>
    <property type="match status" value="1"/>
</dbReference>
<evidence type="ECO:0000259" key="4">
    <source>
        <dbReference type="PROSITE" id="PS50819"/>
    </source>
</evidence>
<dbReference type="InterPro" id="IPR006141">
    <property type="entry name" value="Intein_N"/>
</dbReference>
<keyword evidence="3" id="KW-0651">Protein splicing</keyword>
<sequence>MNQSEITKIITEMLKNGEADDKIIRTLIDLGIDVVTAQQLIAVSRKTQSGFTRVVSSRQALSIDTYPIESDNVKLDVSILQKPEDFVLHYYLNFPEYGEGTKALLANLKRNIISEASFKTDKLLDPKFVVSLKEKFRVNAERILKTENPKIDENTKRVLIGDLIHEMLGLGKIEFLLADGNLEEIVVNSAKEPVWVYSKKYGWLKTNVLLSSEEEIQNFASIIARRVGKQITILNPLLDAHLITGDRANSTLFPISSAGNTLTIRRFRRDPWTVTDFIKTRTVNSEIMALMWLAMQYELNIIISGGTASGKCVSGNSKVLLSNQARPIKEIVEEELAKGDVTRTEDGFYSASTNLETWAFNPRTAKMEKKPISRVWKRTAPEKMVRITTQTGKQIEVTPEHPFFILNGELEKKKAGELVGGEFIPAPRKLNITPSEPELIKIPFLKHLETQSMNGKKLYRPYFNSNKWVKLPSKMSCELARFIGYVLGDGHITKNHHAVRFFNLDSRLREDFKQCGETLFGIDGRLYTPKNRCPYIEFNSKVVGELLVQSIGISSGKKSNVISIPKTILYGDIQILKECIRGLFESEASVEIKKGELEFGSASEAVVEDLSTALHRFGIIHRIKKYKNKNRLFITGSNLQKFGSEIGFLRPSKNDLILRAQKKTFSPNLDFVPHISPIVRELKKKLRVHTKEMRSKISREAVARYLAEVRAPTRGSLKDVATSLERRYDELCKDKQLWDETKKLELKNRKLIHAVQNVYHKMGLEKKKLARRADINPNSLWMWETNRTIPTPELVLKLAQSTVGEFDSYYSRMREPINDLQTAHEMGLDIRKVANEVPLAERTLYKYVQEKAPEKITQILMPFIREWQKNQCKILENLHEEVFEIKKIIQAEQRTSTSVQAMALSKKLQVPIQLKKSEKVSRIDFILNDATSIYVKQKIDWLKNLAESEVLWDKIVRIETFKPSEPWVYDLTVDTHHTFVANNLVAHNTSLMNVLVPFIQPNHRILTIEDTRELQLPEFLHWVPMTTREPNPEGKGGITMLDLLVNSLRMRPDRLIVGETRRQAEAEVMFEGMHTGHSVYTTFHANTAEETIRRMTNPPINIPTTMMDAVHLNIVQFRNRRLGVRRVLQIAEFIPEKHGTEDILKANTLYRWRPSTDTIEKNADSIRLNDELGLHTGLSPQEITQDLKKKQSILDWMVKHNIHEIGKVGHIMAEYYMNEEEVLEYVQLDDLPDFAKVEDAEIHE</sequence>
<dbReference type="SUPFAM" id="SSF55608">
    <property type="entry name" value="Homing endonucleases"/>
    <property type="match status" value="1"/>
</dbReference>
<reference evidence="6" key="2">
    <citation type="submission" date="2021-05" db="EMBL/GenBank/DDBJ databases">
        <title>Protein family content uncovers lineage relationships and bacterial pathway maintenance mechanisms in DPANN archaea.</title>
        <authorList>
            <person name="Castelle C.J."/>
            <person name="Meheust R."/>
            <person name="Jaffe A.L."/>
            <person name="Seitz K."/>
            <person name="Gong X."/>
            <person name="Baker B.J."/>
            <person name="Banfield J.F."/>
        </authorList>
    </citation>
    <scope>NUCLEOTIDE SEQUENCE</scope>
    <source>
        <strain evidence="6">RIFCSPLOWO2_01_FULL_AR10_48_17</strain>
    </source>
</reference>
<feature type="domain" description="HTH cro/C1-type" evidence="5">
    <location>
        <begin position="755"/>
        <end position="800"/>
    </location>
</feature>
<dbReference type="InterPro" id="IPR004042">
    <property type="entry name" value="Intein_endonuc_central"/>
</dbReference>
<evidence type="ECO:0000256" key="1">
    <source>
        <dbReference type="ARBA" id="ARBA00006611"/>
    </source>
</evidence>
<dbReference type="InterPro" id="IPR030934">
    <property type="entry name" value="Intein_C"/>
</dbReference>
<dbReference type="Pfam" id="PF14528">
    <property type="entry name" value="LAGLIDADG_3"/>
    <property type="match status" value="2"/>
</dbReference>
<proteinExistence type="inferred from homology"/>
<evidence type="ECO:0000259" key="5">
    <source>
        <dbReference type="PROSITE" id="PS50943"/>
    </source>
</evidence>
<dbReference type="InterPro" id="IPR050921">
    <property type="entry name" value="T4SS_GSP_E_ATPase"/>
</dbReference>
<comment type="caution">
    <text evidence="6">The sequence shown here is derived from an EMBL/GenBank/DDBJ whole genome shotgun (WGS) entry which is preliminary data.</text>
</comment>
<dbReference type="PROSITE" id="PS50819">
    <property type="entry name" value="INTEIN_ENDONUCLEASE"/>
    <property type="match status" value="1"/>
</dbReference>
<dbReference type="Pfam" id="PF14890">
    <property type="entry name" value="Intein_splicing"/>
    <property type="match status" value="1"/>
</dbReference>
<dbReference type="InterPro" id="IPR003586">
    <property type="entry name" value="Hint_dom_C"/>
</dbReference>
<dbReference type="SUPFAM" id="SSF47413">
    <property type="entry name" value="lambda repressor-like DNA-binding domains"/>
    <property type="match status" value="1"/>
</dbReference>
<dbReference type="SUPFAM" id="SSF51294">
    <property type="entry name" value="Hedgehog/intein (Hint) domain"/>
    <property type="match status" value="1"/>
</dbReference>
<feature type="domain" description="DOD-type homing endonuclease" evidence="4">
    <location>
        <begin position="482"/>
        <end position="619"/>
    </location>
</feature>
<dbReference type="SMART" id="SM00305">
    <property type="entry name" value="HintC"/>
    <property type="match status" value="1"/>
</dbReference>
<dbReference type="SUPFAM" id="SSF52540">
    <property type="entry name" value="P-loop containing nucleoside triphosphate hydrolases"/>
    <property type="match status" value="1"/>
</dbReference>
<name>A0A8T4L4C7_9ARCH</name>
<dbReference type="GO" id="GO:0016887">
    <property type="term" value="F:ATP hydrolysis activity"/>
    <property type="evidence" value="ECO:0007669"/>
    <property type="project" value="InterPro"/>
</dbReference>
<gene>
    <name evidence="6" type="primary">tadA</name>
    <name evidence="6" type="ORF">J4215_06420</name>
</gene>
<dbReference type="GO" id="GO:0016539">
    <property type="term" value="P:intein-mediated protein splicing"/>
    <property type="evidence" value="ECO:0007669"/>
    <property type="project" value="InterPro"/>
</dbReference>
<dbReference type="NCBIfam" id="TIGR01445">
    <property type="entry name" value="intein_Nterm"/>
    <property type="match status" value="1"/>
</dbReference>
<comment type="similarity">
    <text evidence="1">Belongs to the GSP E family.</text>
</comment>